<keyword evidence="2" id="KW-1185">Reference proteome</keyword>
<protein>
    <submittedName>
        <fullName evidence="1">Uncharacterized protein</fullName>
    </submittedName>
</protein>
<accession>A0A8X6W3C3</accession>
<organism evidence="1 2">
    <name type="scientific">Trichonephila clavipes</name>
    <name type="common">Golden silk orbweaver</name>
    <name type="synonym">Nephila clavipes</name>
    <dbReference type="NCBI Taxonomy" id="2585209"/>
    <lineage>
        <taxon>Eukaryota</taxon>
        <taxon>Metazoa</taxon>
        <taxon>Ecdysozoa</taxon>
        <taxon>Arthropoda</taxon>
        <taxon>Chelicerata</taxon>
        <taxon>Arachnida</taxon>
        <taxon>Araneae</taxon>
        <taxon>Araneomorphae</taxon>
        <taxon>Entelegynae</taxon>
        <taxon>Araneoidea</taxon>
        <taxon>Nephilidae</taxon>
        <taxon>Trichonephila</taxon>
    </lineage>
</organism>
<proteinExistence type="predicted"/>
<evidence type="ECO:0000313" key="1">
    <source>
        <dbReference type="EMBL" id="GFY27295.1"/>
    </source>
</evidence>
<evidence type="ECO:0000313" key="2">
    <source>
        <dbReference type="Proteomes" id="UP000887159"/>
    </source>
</evidence>
<dbReference type="Proteomes" id="UP000887159">
    <property type="component" value="Unassembled WGS sequence"/>
</dbReference>
<comment type="caution">
    <text evidence="1">The sequence shown here is derived from an EMBL/GenBank/DDBJ whole genome shotgun (WGS) entry which is preliminary data.</text>
</comment>
<dbReference type="AlphaFoldDB" id="A0A8X6W3C3"/>
<sequence length="177" mass="20820">MKPNSARVSITQFMEPTRKYKALRMSFKPKKSFTGRPFIVIFNTNSVIYFFEVGKRGTTRGAMSVSNERREMEDEKYIEKEQNDLLGRWRHDRSEGCLFLNSGSITDEVEQIRRTEPATYEFVALECVSLGVDSERDKDREVDAMSDCERAPRDLAEKFWRREKSCLDKVEYDEWSV</sequence>
<reference evidence="1" key="1">
    <citation type="submission" date="2020-08" db="EMBL/GenBank/DDBJ databases">
        <title>Multicomponent nature underlies the extraordinary mechanical properties of spider dragline silk.</title>
        <authorList>
            <person name="Kono N."/>
            <person name="Nakamura H."/>
            <person name="Mori M."/>
            <person name="Yoshida Y."/>
            <person name="Ohtoshi R."/>
            <person name="Malay A.D."/>
            <person name="Moran D.A.P."/>
            <person name="Tomita M."/>
            <person name="Numata K."/>
            <person name="Arakawa K."/>
        </authorList>
    </citation>
    <scope>NUCLEOTIDE SEQUENCE</scope>
</reference>
<dbReference type="EMBL" id="BMAU01021379">
    <property type="protein sequence ID" value="GFY27295.1"/>
    <property type="molecule type" value="Genomic_DNA"/>
</dbReference>
<gene>
    <name evidence="1" type="ORF">TNCV_2069151</name>
</gene>
<name>A0A8X6W3C3_TRICX</name>